<reference evidence="4" key="1">
    <citation type="submission" date="2023-07" db="EMBL/GenBank/DDBJ databases">
        <title>30 novel species of actinomycetes from the DSMZ collection.</title>
        <authorList>
            <person name="Nouioui I."/>
        </authorList>
    </citation>
    <scope>NUCLEOTIDE SEQUENCE [LARGE SCALE GENOMIC DNA]</scope>
    <source>
        <strain evidence="4">DSM 41982</strain>
    </source>
</reference>
<evidence type="ECO:0000313" key="3">
    <source>
        <dbReference type="EMBL" id="MDT0415824.1"/>
    </source>
</evidence>
<feature type="transmembrane region" description="Helical" evidence="2">
    <location>
        <begin position="152"/>
        <end position="178"/>
    </location>
</feature>
<feature type="compositionally biased region" description="Low complexity" evidence="1">
    <location>
        <begin position="16"/>
        <end position="36"/>
    </location>
</feature>
<feature type="compositionally biased region" description="Pro residues" evidence="1">
    <location>
        <begin position="1"/>
        <end position="15"/>
    </location>
</feature>
<dbReference type="RefSeq" id="WP_311676919.1">
    <property type="nucleotide sequence ID" value="NZ_JAVRER010000011.1"/>
</dbReference>
<evidence type="ECO:0000256" key="2">
    <source>
        <dbReference type="SAM" id="Phobius"/>
    </source>
</evidence>
<dbReference type="Proteomes" id="UP001183607">
    <property type="component" value="Unassembled WGS sequence"/>
</dbReference>
<protein>
    <submittedName>
        <fullName evidence="3">ABC transporter permease subunit</fullName>
    </submittedName>
</protein>
<keyword evidence="2" id="KW-0472">Membrane</keyword>
<keyword evidence="2" id="KW-0812">Transmembrane</keyword>
<feature type="transmembrane region" description="Helical" evidence="2">
    <location>
        <begin position="71"/>
        <end position="92"/>
    </location>
</feature>
<accession>A0ABD5E3P6</accession>
<feature type="transmembrane region" description="Helical" evidence="2">
    <location>
        <begin position="104"/>
        <end position="125"/>
    </location>
</feature>
<proteinExistence type="predicted"/>
<feature type="transmembrane region" description="Helical" evidence="2">
    <location>
        <begin position="218"/>
        <end position="238"/>
    </location>
</feature>
<dbReference type="PANTHER" id="PTHR37305:SF1">
    <property type="entry name" value="MEMBRANE PROTEIN"/>
    <property type="match status" value="1"/>
</dbReference>
<evidence type="ECO:0000256" key="1">
    <source>
        <dbReference type="SAM" id="MobiDB-lite"/>
    </source>
</evidence>
<dbReference type="EMBL" id="JAVRER010000011">
    <property type="protein sequence ID" value="MDT0415824.1"/>
    <property type="molecule type" value="Genomic_DNA"/>
</dbReference>
<evidence type="ECO:0000313" key="4">
    <source>
        <dbReference type="Proteomes" id="UP001183607"/>
    </source>
</evidence>
<name>A0ABD5E3P6_9ACTN</name>
<organism evidence="3 4">
    <name type="scientific">Streptomyces evansiae</name>
    <dbReference type="NCBI Taxonomy" id="3075535"/>
    <lineage>
        <taxon>Bacteria</taxon>
        <taxon>Bacillati</taxon>
        <taxon>Actinomycetota</taxon>
        <taxon>Actinomycetes</taxon>
        <taxon>Kitasatosporales</taxon>
        <taxon>Streptomycetaceae</taxon>
        <taxon>Streptomyces</taxon>
    </lineage>
</organism>
<feature type="transmembrane region" description="Helical" evidence="2">
    <location>
        <begin position="190"/>
        <end position="211"/>
    </location>
</feature>
<comment type="caution">
    <text evidence="3">The sequence shown here is derived from an EMBL/GenBank/DDBJ whole genome shotgun (WGS) entry which is preliminary data.</text>
</comment>
<keyword evidence="2" id="KW-1133">Transmembrane helix</keyword>
<dbReference type="AlphaFoldDB" id="A0ABD5E3P6"/>
<feature type="region of interest" description="Disordered" evidence="1">
    <location>
        <begin position="1"/>
        <end position="36"/>
    </location>
</feature>
<gene>
    <name evidence="3" type="ORF">RM574_10015</name>
</gene>
<sequence length="296" mass="30767">MSTPQPRPAVAPMPAAPAVAATPARSGPSAPAAPYGGSPAPYESPIPIVRAHLGHALRAEWTKIRSVRSTLWTLGVFVLLVVGIGIVFAVAVGDRMGRDDRVTLFAFPGLLLGTICLLTLGVLVISSEYGTGLIRPTLTAAPRRDRVLAAKFLVFSAISFVAVLVSTGVVATATAAFAPAEADLHWGRPALLASLYVSLLGMFALAMGTMLRHSAGAIAAMLGVYFLPTILPLFLVGIDATKDFGQKMMEYSAPSALSLLLSPDQDGNGLPQLGFLAVVTAAVVGCAFAVLHRRDV</sequence>
<dbReference type="PANTHER" id="PTHR37305">
    <property type="entry name" value="INTEGRAL MEMBRANE PROTEIN-RELATED"/>
    <property type="match status" value="1"/>
</dbReference>
<feature type="transmembrane region" description="Helical" evidence="2">
    <location>
        <begin position="270"/>
        <end position="291"/>
    </location>
</feature>